<protein>
    <submittedName>
        <fullName evidence="1">Carbonate dehydratase</fullName>
    </submittedName>
</protein>
<dbReference type="SUPFAM" id="SSF51161">
    <property type="entry name" value="Trimeric LpxA-like enzymes"/>
    <property type="match status" value="1"/>
</dbReference>
<dbReference type="AlphaFoldDB" id="A0A177KXZ4"/>
<proteinExistence type="predicted"/>
<dbReference type="EMBL" id="LQWZ01000012">
    <property type="protein sequence ID" value="OAH58047.1"/>
    <property type="molecule type" value="Genomic_DNA"/>
</dbReference>
<evidence type="ECO:0000313" key="2">
    <source>
        <dbReference type="Proteomes" id="UP000077271"/>
    </source>
</evidence>
<name>A0A177KXZ4_9BACI</name>
<dbReference type="InterPro" id="IPR011004">
    <property type="entry name" value="Trimer_LpxA-like_sf"/>
</dbReference>
<organism evidence="1 2">
    <name type="scientific">Domibacillus aminovorans</name>
    <dbReference type="NCBI Taxonomy" id="29332"/>
    <lineage>
        <taxon>Bacteria</taxon>
        <taxon>Bacillati</taxon>
        <taxon>Bacillota</taxon>
        <taxon>Bacilli</taxon>
        <taxon>Bacillales</taxon>
        <taxon>Bacillaceae</taxon>
        <taxon>Domibacillus</taxon>
    </lineage>
</organism>
<dbReference type="Gene3D" id="2.160.10.10">
    <property type="entry name" value="Hexapeptide repeat proteins"/>
    <property type="match status" value="1"/>
</dbReference>
<reference evidence="1 2" key="1">
    <citation type="submission" date="2016-01" db="EMBL/GenBank/DDBJ databases">
        <title>Investigation of taxonomic status of Bacillus aminovorans.</title>
        <authorList>
            <person name="Verma A."/>
            <person name="Pal Y."/>
            <person name="Krishnamurthi S."/>
        </authorList>
    </citation>
    <scope>NUCLEOTIDE SEQUENCE [LARGE SCALE GENOMIC DNA]</scope>
    <source>
        <strain evidence="1 2">DSM 4337</strain>
    </source>
</reference>
<dbReference type="Proteomes" id="UP000077271">
    <property type="component" value="Unassembled WGS sequence"/>
</dbReference>
<accession>A0A177KXZ4</accession>
<dbReference type="PANTHER" id="PTHR43360:SF1">
    <property type="entry name" value="CARBOXYSOME ASSEMBLY PROTEIN CCMM"/>
    <property type="match status" value="1"/>
</dbReference>
<sequence length="222" mass="24185">MGPFNAFVRFLAPNPVTSFNPVSRQPKINNTAFISPFVSVIGDVTIEDNVFVAPMATLRADEGFPFFIGRNTNIQDGVILHGLRDQRFKVNGKKFSIFIGEGVTVAHGAIVHGPVVIKDDVFIGFKSIVFNAIVGKGSFISSDAVVTNGVRIAPNRFVPPGATIDTQKKADALRPVPADREEFAREVQEVNREFPAAYSLEFGDVRCSCGLACDNIKNKNKK</sequence>
<comment type="caution">
    <text evidence="1">The sequence shown here is derived from an EMBL/GenBank/DDBJ whole genome shotgun (WGS) entry which is preliminary data.</text>
</comment>
<dbReference type="InterPro" id="IPR052265">
    <property type="entry name" value="Gamma-CA"/>
</dbReference>
<gene>
    <name evidence="1" type="ORF">AWH48_03105</name>
</gene>
<evidence type="ECO:0000313" key="1">
    <source>
        <dbReference type="EMBL" id="OAH58047.1"/>
    </source>
</evidence>
<dbReference type="PANTHER" id="PTHR43360">
    <property type="entry name" value="CARBON DIOXIDE CONCENTRATING MECHANISM PROTEIN CCMM"/>
    <property type="match status" value="1"/>
</dbReference>